<dbReference type="EMBL" id="QXWZ01000009">
    <property type="protein sequence ID" value="NBI78574.1"/>
    <property type="molecule type" value="Genomic_DNA"/>
</dbReference>
<dbReference type="OrthoDB" id="1955959at2"/>
<dbReference type="RefSeq" id="WP_160209421.1">
    <property type="nucleotide sequence ID" value="NZ_QXWZ01000009.1"/>
</dbReference>
<evidence type="ECO:0000313" key="1">
    <source>
        <dbReference type="EMBL" id="NBI78574.1"/>
    </source>
</evidence>
<reference evidence="1 2" key="1">
    <citation type="submission" date="2018-08" db="EMBL/GenBank/DDBJ databases">
        <title>Murine metabolic-syndrome-specific gut microbial biobank.</title>
        <authorList>
            <person name="Liu C."/>
        </authorList>
    </citation>
    <scope>NUCLEOTIDE SEQUENCE [LARGE SCALE GENOMIC DNA]</scope>
    <source>
        <strain evidence="1 2">X69</strain>
    </source>
</reference>
<name>A0A845RFL2_9FIRM</name>
<protein>
    <submittedName>
        <fullName evidence="1">Uncharacterized protein</fullName>
    </submittedName>
</protein>
<dbReference type="Proteomes" id="UP000446348">
    <property type="component" value="Unassembled WGS sequence"/>
</dbReference>
<comment type="caution">
    <text evidence="1">The sequence shown here is derived from an EMBL/GenBank/DDBJ whole genome shotgun (WGS) entry which is preliminary data.</text>
</comment>
<organism evidence="1 2">
    <name type="scientific">Anaerotruncus colihominis</name>
    <dbReference type="NCBI Taxonomy" id="169435"/>
    <lineage>
        <taxon>Bacteria</taxon>
        <taxon>Bacillati</taxon>
        <taxon>Bacillota</taxon>
        <taxon>Clostridia</taxon>
        <taxon>Eubacteriales</taxon>
        <taxon>Oscillospiraceae</taxon>
        <taxon>Anaerotruncus</taxon>
    </lineage>
</organism>
<dbReference type="AlphaFoldDB" id="A0A845RFL2"/>
<sequence length="236" mass="26084">MTETEIRAGAVLAVKTPEQRQAEQVKKYVDEYAALSLEAERIKGRMDWLKGYFETLATDALKDTKLLSISYWGTRNSRVSVTNTAAVKPISLTMVKKVLGDVAGDFVKTETTDKMTEPCKRLLAMICQGSFAAGSLEETIQAITSEPKIQAILRKKLKGRYERDKALLEKAAGLSEQEAGDWAFLTAEVINWEWLTQVLKAAGWKGTAQEAIDIIRAAVIVEEGMKVGVEAEQPEV</sequence>
<evidence type="ECO:0000313" key="2">
    <source>
        <dbReference type="Proteomes" id="UP000446348"/>
    </source>
</evidence>
<accession>A0A845RFL2</accession>
<gene>
    <name evidence="1" type="ORF">D3Z39_06790</name>
</gene>
<proteinExistence type="predicted"/>